<dbReference type="RefSeq" id="WP_123845258.1">
    <property type="nucleotide sequence ID" value="NZ_RPDH01000001.1"/>
</dbReference>
<dbReference type="OrthoDB" id="9774205at2"/>
<keyword evidence="4" id="KW-1185">Reference proteome</keyword>
<gene>
    <name evidence="3" type="ORF">EGT74_04140</name>
</gene>
<proteinExistence type="predicted"/>
<comment type="caution">
    <text evidence="3">The sequence shown here is derived from an EMBL/GenBank/DDBJ whole genome shotgun (WGS) entry which is preliminary data.</text>
</comment>
<dbReference type="Gene3D" id="3.40.50.1110">
    <property type="entry name" value="SGNH hydrolase"/>
    <property type="match status" value="1"/>
</dbReference>
<protein>
    <recommendedName>
        <fullName evidence="2">SGNH hydrolase-type esterase domain-containing protein</fullName>
    </recommendedName>
</protein>
<evidence type="ECO:0000313" key="3">
    <source>
        <dbReference type="EMBL" id="RPE12743.1"/>
    </source>
</evidence>
<dbReference type="InterPro" id="IPR013830">
    <property type="entry name" value="SGNH_hydro"/>
</dbReference>
<organism evidence="3 4">
    <name type="scientific">Chitinophaga lutea</name>
    <dbReference type="NCBI Taxonomy" id="2488634"/>
    <lineage>
        <taxon>Bacteria</taxon>
        <taxon>Pseudomonadati</taxon>
        <taxon>Bacteroidota</taxon>
        <taxon>Chitinophagia</taxon>
        <taxon>Chitinophagales</taxon>
        <taxon>Chitinophagaceae</taxon>
        <taxon>Chitinophaga</taxon>
    </lineage>
</organism>
<feature type="signal peptide" evidence="1">
    <location>
        <begin position="1"/>
        <end position="24"/>
    </location>
</feature>
<dbReference type="EMBL" id="RPDH01000001">
    <property type="protein sequence ID" value="RPE12743.1"/>
    <property type="molecule type" value="Genomic_DNA"/>
</dbReference>
<dbReference type="SUPFAM" id="SSF52266">
    <property type="entry name" value="SGNH hydrolase"/>
    <property type="match status" value="1"/>
</dbReference>
<dbReference type="GO" id="GO:0004622">
    <property type="term" value="F:phosphatidylcholine lysophospholipase activity"/>
    <property type="evidence" value="ECO:0007669"/>
    <property type="project" value="TreeGrafter"/>
</dbReference>
<dbReference type="InterPro" id="IPR051532">
    <property type="entry name" value="Ester_Hydrolysis_Enzymes"/>
</dbReference>
<dbReference type="Proteomes" id="UP000278351">
    <property type="component" value="Unassembled WGS sequence"/>
</dbReference>
<keyword evidence="1" id="KW-0732">Signal</keyword>
<accession>A0A3N4PVC1</accession>
<evidence type="ECO:0000259" key="2">
    <source>
        <dbReference type="Pfam" id="PF13472"/>
    </source>
</evidence>
<reference evidence="3 4" key="1">
    <citation type="submission" date="2018-11" db="EMBL/GenBank/DDBJ databases">
        <title>Chitinophaga lutea sp.nov., isolate from arsenic contaminated soil.</title>
        <authorList>
            <person name="Zong Y."/>
        </authorList>
    </citation>
    <scope>NUCLEOTIDE SEQUENCE [LARGE SCALE GENOMIC DNA]</scope>
    <source>
        <strain evidence="3 4">ZY74</strain>
    </source>
</reference>
<dbReference type="PANTHER" id="PTHR30383">
    <property type="entry name" value="THIOESTERASE 1/PROTEASE 1/LYSOPHOSPHOLIPASE L1"/>
    <property type="match status" value="1"/>
</dbReference>
<evidence type="ECO:0000313" key="4">
    <source>
        <dbReference type="Proteomes" id="UP000278351"/>
    </source>
</evidence>
<dbReference type="Pfam" id="PF13472">
    <property type="entry name" value="Lipase_GDSL_2"/>
    <property type="match status" value="1"/>
</dbReference>
<dbReference type="AlphaFoldDB" id="A0A3N4PVC1"/>
<dbReference type="InterPro" id="IPR036514">
    <property type="entry name" value="SGNH_hydro_sf"/>
</dbReference>
<evidence type="ECO:0000256" key="1">
    <source>
        <dbReference type="SAM" id="SignalP"/>
    </source>
</evidence>
<dbReference type="PANTHER" id="PTHR30383:SF5">
    <property type="entry name" value="SGNH HYDROLASE-TYPE ESTERASE DOMAIN-CONTAINING PROTEIN"/>
    <property type="match status" value="1"/>
</dbReference>
<dbReference type="CDD" id="cd01834">
    <property type="entry name" value="SGNH_hydrolase_like_2"/>
    <property type="match status" value="1"/>
</dbReference>
<sequence>MKSIKYWSLVILLLACGFSSPAQFFKKGDRVCFVGNSITHNGDYWHNIQLYYATRYPQLGVQFFNCGISGDVTGGILRRMDHDILIHRPTWAVIMIGMNDVNRPLYDAKRKNEEGIREKQQAALAVYRRNLDSIIRIFHNKGIRVVLQTPSIYDQTSKMAGNNLFGVNDALKVCAGYVREFAAKDSLTVVDYWAMLTKLNAEVQATDSTATLISKDRVHPAGVGHLLMAWEFLRTIMAPAAVAYITADQSEKGSQAKSQQCTITNFTRKDGLIRFTALEKSLPFPVRADQQPAVELVPFAENLNREILKFNYLVPGNYTLTIDGVEMGSFFSGELERGLNLALLQQAPQYQQALKVQALLQKSWQLEGQIRALRLIEHRYINNLPGSNNLETVRRFYDTAHAHKPDSDNVRKMFVSYLENKPKEADLIRRWQHSLDSLPLLNKPAPHEYVLKKN</sequence>
<name>A0A3N4PVC1_9BACT</name>
<dbReference type="PROSITE" id="PS51257">
    <property type="entry name" value="PROKAR_LIPOPROTEIN"/>
    <property type="match status" value="1"/>
</dbReference>
<feature type="domain" description="SGNH hydrolase-type esterase" evidence="2">
    <location>
        <begin position="33"/>
        <end position="225"/>
    </location>
</feature>
<feature type="chain" id="PRO_5017985783" description="SGNH hydrolase-type esterase domain-containing protein" evidence="1">
    <location>
        <begin position="25"/>
        <end position="454"/>
    </location>
</feature>